<dbReference type="PROSITE" id="PS50109">
    <property type="entry name" value="HIS_KIN"/>
    <property type="match status" value="1"/>
</dbReference>
<evidence type="ECO:0000256" key="8">
    <source>
        <dbReference type="ARBA" id="ARBA00022840"/>
    </source>
</evidence>
<feature type="transmembrane region" description="Helical" evidence="10">
    <location>
        <begin position="12"/>
        <end position="33"/>
    </location>
</feature>
<evidence type="ECO:0000259" key="11">
    <source>
        <dbReference type="PROSITE" id="PS50109"/>
    </source>
</evidence>
<feature type="transmembrane region" description="Helical" evidence="10">
    <location>
        <begin position="249"/>
        <end position="273"/>
    </location>
</feature>
<comment type="caution">
    <text evidence="12">The sequence shown here is derived from an EMBL/GenBank/DDBJ whole genome shotgun (WGS) entry which is preliminary data.</text>
</comment>
<dbReference type="InterPro" id="IPR005467">
    <property type="entry name" value="His_kinase_dom"/>
</dbReference>
<dbReference type="SUPFAM" id="SSF47384">
    <property type="entry name" value="Homodimeric domain of signal transducing histidine kinase"/>
    <property type="match status" value="1"/>
</dbReference>
<dbReference type="InterPro" id="IPR003661">
    <property type="entry name" value="HisK_dim/P_dom"/>
</dbReference>
<organism evidence="12 13">
    <name type="scientific">Paenactinomyces guangxiensis</name>
    <dbReference type="NCBI Taxonomy" id="1490290"/>
    <lineage>
        <taxon>Bacteria</taxon>
        <taxon>Bacillati</taxon>
        <taxon>Bacillota</taxon>
        <taxon>Bacilli</taxon>
        <taxon>Bacillales</taxon>
        <taxon>Thermoactinomycetaceae</taxon>
        <taxon>Paenactinomyces</taxon>
    </lineage>
</organism>
<dbReference type="Gene3D" id="1.10.287.130">
    <property type="match status" value="1"/>
</dbReference>
<dbReference type="InterPro" id="IPR036097">
    <property type="entry name" value="HisK_dim/P_sf"/>
</dbReference>
<dbReference type="InterPro" id="IPR003594">
    <property type="entry name" value="HATPase_dom"/>
</dbReference>
<evidence type="ECO:0000313" key="13">
    <source>
        <dbReference type="Proteomes" id="UP000535491"/>
    </source>
</evidence>
<feature type="domain" description="Histidine kinase" evidence="11">
    <location>
        <begin position="352"/>
        <end position="571"/>
    </location>
</feature>
<dbReference type="GO" id="GO:0005524">
    <property type="term" value="F:ATP binding"/>
    <property type="evidence" value="ECO:0007669"/>
    <property type="project" value="UniProtKB-KW"/>
</dbReference>
<proteinExistence type="predicted"/>
<dbReference type="CDD" id="cd00082">
    <property type="entry name" value="HisKA"/>
    <property type="match status" value="1"/>
</dbReference>
<evidence type="ECO:0000256" key="7">
    <source>
        <dbReference type="ARBA" id="ARBA00022777"/>
    </source>
</evidence>
<evidence type="ECO:0000256" key="1">
    <source>
        <dbReference type="ARBA" id="ARBA00000085"/>
    </source>
</evidence>
<gene>
    <name evidence="12" type="ORF">H1191_13945</name>
</gene>
<evidence type="ECO:0000256" key="2">
    <source>
        <dbReference type="ARBA" id="ARBA00004370"/>
    </source>
</evidence>
<dbReference type="Proteomes" id="UP000535491">
    <property type="component" value="Unassembled WGS sequence"/>
</dbReference>
<evidence type="ECO:0000256" key="10">
    <source>
        <dbReference type="SAM" id="Phobius"/>
    </source>
</evidence>
<comment type="subcellular location">
    <subcellularLocation>
        <location evidence="2">Membrane</location>
    </subcellularLocation>
</comment>
<keyword evidence="10" id="KW-0472">Membrane</keyword>
<accession>A0A7W2A8A3</accession>
<keyword evidence="4" id="KW-0597">Phosphoprotein</keyword>
<dbReference type="GO" id="GO:0016036">
    <property type="term" value="P:cellular response to phosphate starvation"/>
    <property type="evidence" value="ECO:0007669"/>
    <property type="project" value="TreeGrafter"/>
</dbReference>
<keyword evidence="10" id="KW-1133">Transmembrane helix</keyword>
<dbReference type="GO" id="GO:0004721">
    <property type="term" value="F:phosphoprotein phosphatase activity"/>
    <property type="evidence" value="ECO:0007669"/>
    <property type="project" value="TreeGrafter"/>
</dbReference>
<dbReference type="AlphaFoldDB" id="A0A7W2A8A3"/>
<dbReference type="SUPFAM" id="SSF55874">
    <property type="entry name" value="ATPase domain of HSP90 chaperone/DNA topoisomerase II/histidine kinase"/>
    <property type="match status" value="1"/>
</dbReference>
<dbReference type="PRINTS" id="PR00344">
    <property type="entry name" value="BCTRLSENSOR"/>
</dbReference>
<evidence type="ECO:0000256" key="6">
    <source>
        <dbReference type="ARBA" id="ARBA00022741"/>
    </source>
</evidence>
<dbReference type="SMART" id="SM00387">
    <property type="entry name" value="HATPase_c"/>
    <property type="match status" value="1"/>
</dbReference>
<keyword evidence="13" id="KW-1185">Reference proteome</keyword>
<sequence length="577" mass="66250">MKMETRFTFHFVVRLTVLTAMIIGLLLFLYVLILKTKSPVPEGEQEIRVLKKVSASTLVAGDRADLPEDTENWIRKQSYSLQILNEQGKAIYSLHPLPHMPEQYSVEQLLKYKQDLGKKGISLYIWSKKVQQREWTWLLAKQQTGSPEFQLNQLMNRTQWKQNVPSVPEQELRKRAGENGWLLILDETGNKVLEYQTPAEMKSPVTIGELSHKIMHQNVVFAEKEHNGQKYTWVFHPDIHLQAERMENWAIAFTFYMVLIGSALLLIGAAYIFGRQFSSPIWTILNWIQKLSKGEYQLANEIKHTHQFKWKKGSFRLFKEVTDALLSLSSTLASVEDKRRKLDESREQWLAGVSHDLKNPISTIKGYADLYSSGGYQWTNEEIEEYLQLVIKRTSELNHLIEDLNLTFQLQNHALPVHLEPIHIQDLITSLIHEWKEKEIKENPLHFSDLLPASLIYPVDPHWFKRAVNNLLQNAVVHNPPRTTIRLILSSPGLSGGESGFTLTIQDEGTGMPKQMVENIFNPYYRNPQSKGSGLGMSIARQLIEVQGGKIEVTSELHQGTQVSVIFPGVPATFKQI</sequence>
<dbReference type="InterPro" id="IPR004358">
    <property type="entry name" value="Sig_transdc_His_kin-like_C"/>
</dbReference>
<evidence type="ECO:0000256" key="5">
    <source>
        <dbReference type="ARBA" id="ARBA00022679"/>
    </source>
</evidence>
<evidence type="ECO:0000256" key="4">
    <source>
        <dbReference type="ARBA" id="ARBA00022553"/>
    </source>
</evidence>
<dbReference type="GO" id="GO:0005886">
    <property type="term" value="C:plasma membrane"/>
    <property type="evidence" value="ECO:0007669"/>
    <property type="project" value="TreeGrafter"/>
</dbReference>
<comment type="catalytic activity">
    <reaction evidence="1">
        <text>ATP + protein L-histidine = ADP + protein N-phospho-L-histidine.</text>
        <dbReference type="EC" id="2.7.13.3"/>
    </reaction>
</comment>
<dbReference type="Pfam" id="PF00512">
    <property type="entry name" value="HisKA"/>
    <property type="match status" value="1"/>
</dbReference>
<dbReference type="EMBL" id="JACEIQ010000015">
    <property type="protein sequence ID" value="MBA4495406.1"/>
    <property type="molecule type" value="Genomic_DNA"/>
</dbReference>
<keyword evidence="6" id="KW-0547">Nucleotide-binding</keyword>
<dbReference type="InterPro" id="IPR050351">
    <property type="entry name" value="BphY/WalK/GraS-like"/>
</dbReference>
<dbReference type="Gene3D" id="3.30.565.10">
    <property type="entry name" value="Histidine kinase-like ATPase, C-terminal domain"/>
    <property type="match status" value="1"/>
</dbReference>
<reference evidence="12 13" key="1">
    <citation type="submission" date="2020-07" db="EMBL/GenBank/DDBJ databases">
        <authorList>
            <person name="Feng H."/>
        </authorList>
    </citation>
    <scope>NUCLEOTIDE SEQUENCE [LARGE SCALE GENOMIC DNA]</scope>
    <source>
        <strain evidence="13">s-10</strain>
    </source>
</reference>
<dbReference type="RefSeq" id="WP_181752822.1">
    <property type="nucleotide sequence ID" value="NZ_JACEIQ010000015.1"/>
</dbReference>
<dbReference type="Pfam" id="PF02518">
    <property type="entry name" value="HATPase_c"/>
    <property type="match status" value="1"/>
</dbReference>
<evidence type="ECO:0000313" key="12">
    <source>
        <dbReference type="EMBL" id="MBA4495406.1"/>
    </source>
</evidence>
<keyword evidence="8" id="KW-0067">ATP-binding</keyword>
<dbReference type="PANTHER" id="PTHR45453">
    <property type="entry name" value="PHOSPHATE REGULON SENSOR PROTEIN PHOR"/>
    <property type="match status" value="1"/>
</dbReference>
<keyword evidence="5" id="KW-0808">Transferase</keyword>
<dbReference type="InterPro" id="IPR036890">
    <property type="entry name" value="HATPase_C_sf"/>
</dbReference>
<keyword evidence="7 12" id="KW-0418">Kinase</keyword>
<dbReference type="PANTHER" id="PTHR45453:SF1">
    <property type="entry name" value="PHOSPHATE REGULON SENSOR PROTEIN PHOR"/>
    <property type="match status" value="1"/>
</dbReference>
<keyword evidence="10" id="KW-0812">Transmembrane</keyword>
<evidence type="ECO:0000256" key="9">
    <source>
        <dbReference type="ARBA" id="ARBA00023012"/>
    </source>
</evidence>
<keyword evidence="9" id="KW-0902">Two-component regulatory system</keyword>
<name>A0A7W2A8A3_9BACL</name>
<evidence type="ECO:0000256" key="3">
    <source>
        <dbReference type="ARBA" id="ARBA00012438"/>
    </source>
</evidence>
<protein>
    <recommendedName>
        <fullName evidence="3">histidine kinase</fullName>
        <ecNumber evidence="3">2.7.13.3</ecNumber>
    </recommendedName>
</protein>
<dbReference type="GO" id="GO:0000155">
    <property type="term" value="F:phosphorelay sensor kinase activity"/>
    <property type="evidence" value="ECO:0007669"/>
    <property type="project" value="InterPro"/>
</dbReference>
<dbReference type="SMART" id="SM00388">
    <property type="entry name" value="HisKA"/>
    <property type="match status" value="1"/>
</dbReference>
<dbReference type="EC" id="2.7.13.3" evidence="3"/>